<dbReference type="Proteomes" id="UP000799291">
    <property type="component" value="Unassembled WGS sequence"/>
</dbReference>
<evidence type="ECO:0000256" key="8">
    <source>
        <dbReference type="PROSITE-ProRule" id="PRU00261"/>
    </source>
</evidence>
<evidence type="ECO:0000256" key="1">
    <source>
        <dbReference type="ARBA" id="ARBA00001941"/>
    </source>
</evidence>
<dbReference type="GO" id="GO:0046872">
    <property type="term" value="F:metal ion binding"/>
    <property type="evidence" value="ECO:0007669"/>
    <property type="project" value="UniProtKB-KW"/>
</dbReference>
<dbReference type="InterPro" id="IPR018371">
    <property type="entry name" value="Chitin-binding_1_CS"/>
</dbReference>
<evidence type="ECO:0000259" key="11">
    <source>
        <dbReference type="PROSITE" id="PS50941"/>
    </source>
</evidence>
<dbReference type="SUPFAM" id="SSF57016">
    <property type="entry name" value="Plant lectins/antimicrobial peptides"/>
    <property type="match status" value="3"/>
</dbReference>
<dbReference type="PANTHER" id="PTHR46471:SF8">
    <property type="entry name" value="CHITIN DEACETYLASE"/>
    <property type="match status" value="1"/>
</dbReference>
<dbReference type="GO" id="GO:0005975">
    <property type="term" value="P:carbohydrate metabolic process"/>
    <property type="evidence" value="ECO:0007669"/>
    <property type="project" value="InterPro"/>
</dbReference>
<evidence type="ECO:0000256" key="10">
    <source>
        <dbReference type="SAM" id="SignalP"/>
    </source>
</evidence>
<dbReference type="CDD" id="cd10951">
    <property type="entry name" value="CE4_ClCDA_like"/>
    <property type="match status" value="1"/>
</dbReference>
<keyword evidence="8" id="KW-1015">Disulfide bond</keyword>
<feature type="disulfide bond" evidence="8">
    <location>
        <begin position="492"/>
        <end position="506"/>
    </location>
</feature>
<feature type="region of interest" description="Disordered" evidence="9">
    <location>
        <begin position="370"/>
        <end position="397"/>
    </location>
</feature>
<dbReference type="PANTHER" id="PTHR46471">
    <property type="entry name" value="CHITIN DEACETYLASE"/>
    <property type="match status" value="1"/>
</dbReference>
<keyword evidence="3" id="KW-0479">Metal-binding</keyword>
<gene>
    <name evidence="13" type="ORF">K458DRAFT_429509</name>
</gene>
<dbReference type="Pfam" id="PF01522">
    <property type="entry name" value="Polysacc_deac_1"/>
    <property type="match status" value="1"/>
</dbReference>
<dbReference type="PROSITE" id="PS50941">
    <property type="entry name" value="CHIT_BIND_I_2"/>
    <property type="match status" value="3"/>
</dbReference>
<dbReference type="Pfam" id="PF00187">
    <property type="entry name" value="Chitin_bind_1"/>
    <property type="match status" value="2"/>
</dbReference>
<evidence type="ECO:0000313" key="13">
    <source>
        <dbReference type="EMBL" id="KAF2686499.1"/>
    </source>
</evidence>
<feature type="region of interest" description="Disordered" evidence="9">
    <location>
        <begin position="528"/>
        <end position="607"/>
    </location>
</feature>
<feature type="region of interest" description="Disordered" evidence="9">
    <location>
        <begin position="446"/>
        <end position="466"/>
    </location>
</feature>
<feature type="disulfide bond" evidence="8">
    <location>
        <begin position="73"/>
        <end position="88"/>
    </location>
</feature>
<accession>A0A6G1J8P0</accession>
<proteinExistence type="predicted"/>
<dbReference type="EMBL" id="MU005576">
    <property type="protein sequence ID" value="KAF2686499.1"/>
    <property type="molecule type" value="Genomic_DNA"/>
</dbReference>
<feature type="domain" description="NodB homology" evidence="12">
    <location>
        <begin position="150"/>
        <end position="348"/>
    </location>
</feature>
<comment type="caution">
    <text evidence="8">Lacks conserved residue(s) required for the propagation of feature annotation.</text>
</comment>
<dbReference type="InterPro" id="IPR002509">
    <property type="entry name" value="NODB_dom"/>
</dbReference>
<dbReference type="AlphaFoldDB" id="A0A6G1J8P0"/>
<dbReference type="SMART" id="SM00270">
    <property type="entry name" value="ChtBD1"/>
    <property type="match status" value="3"/>
</dbReference>
<keyword evidence="5" id="KW-0378">Hydrolase</keyword>
<evidence type="ECO:0000256" key="4">
    <source>
        <dbReference type="ARBA" id="ARBA00022729"/>
    </source>
</evidence>
<evidence type="ECO:0000313" key="14">
    <source>
        <dbReference type="Proteomes" id="UP000799291"/>
    </source>
</evidence>
<evidence type="ECO:0000256" key="9">
    <source>
        <dbReference type="SAM" id="MobiDB-lite"/>
    </source>
</evidence>
<evidence type="ECO:0000256" key="7">
    <source>
        <dbReference type="ARBA" id="ARBA00023285"/>
    </source>
</evidence>
<keyword evidence="2 8" id="KW-0147">Chitin-binding</keyword>
<dbReference type="PROSITE" id="PS00026">
    <property type="entry name" value="CHIT_BIND_I_1"/>
    <property type="match status" value="1"/>
</dbReference>
<dbReference type="SUPFAM" id="SSF88713">
    <property type="entry name" value="Glycoside hydrolase/deacetylase"/>
    <property type="match status" value="1"/>
</dbReference>
<feature type="domain" description="Chitin-binding type-1" evidence="11">
    <location>
        <begin position="70"/>
        <end position="116"/>
    </location>
</feature>
<dbReference type="InterPro" id="IPR001002">
    <property type="entry name" value="Chitin-bd_1"/>
</dbReference>
<keyword evidence="7" id="KW-0170">Cobalt</keyword>
<dbReference type="GO" id="GO:0008061">
    <property type="term" value="F:chitin binding"/>
    <property type="evidence" value="ECO:0007669"/>
    <property type="project" value="UniProtKB-UniRule"/>
</dbReference>
<feature type="compositionally biased region" description="Low complexity" evidence="9">
    <location>
        <begin position="528"/>
        <end position="565"/>
    </location>
</feature>
<dbReference type="Gene3D" id="3.30.60.10">
    <property type="entry name" value="Endochitinase-like"/>
    <property type="match status" value="3"/>
</dbReference>
<evidence type="ECO:0000256" key="3">
    <source>
        <dbReference type="ARBA" id="ARBA00022723"/>
    </source>
</evidence>
<reference evidence="13" key="1">
    <citation type="journal article" date="2020" name="Stud. Mycol.">
        <title>101 Dothideomycetes genomes: a test case for predicting lifestyles and emergence of pathogens.</title>
        <authorList>
            <person name="Haridas S."/>
            <person name="Albert R."/>
            <person name="Binder M."/>
            <person name="Bloem J."/>
            <person name="Labutti K."/>
            <person name="Salamov A."/>
            <person name="Andreopoulos B."/>
            <person name="Baker S."/>
            <person name="Barry K."/>
            <person name="Bills G."/>
            <person name="Bluhm B."/>
            <person name="Cannon C."/>
            <person name="Castanera R."/>
            <person name="Culley D."/>
            <person name="Daum C."/>
            <person name="Ezra D."/>
            <person name="Gonzalez J."/>
            <person name="Henrissat B."/>
            <person name="Kuo A."/>
            <person name="Liang C."/>
            <person name="Lipzen A."/>
            <person name="Lutzoni F."/>
            <person name="Magnuson J."/>
            <person name="Mondo S."/>
            <person name="Nolan M."/>
            <person name="Ohm R."/>
            <person name="Pangilinan J."/>
            <person name="Park H.-J."/>
            <person name="Ramirez L."/>
            <person name="Alfaro M."/>
            <person name="Sun H."/>
            <person name="Tritt A."/>
            <person name="Yoshinaga Y."/>
            <person name="Zwiers L.-H."/>
            <person name="Turgeon B."/>
            <person name="Goodwin S."/>
            <person name="Spatafora J."/>
            <person name="Crous P."/>
            <person name="Grigoriev I."/>
        </authorList>
    </citation>
    <scope>NUCLEOTIDE SEQUENCE</scope>
    <source>
        <strain evidence="13">CBS 122367</strain>
    </source>
</reference>
<feature type="domain" description="Chitin-binding type-1" evidence="11">
    <location>
        <begin position="473"/>
        <end position="519"/>
    </location>
</feature>
<dbReference type="CDD" id="cd00035">
    <property type="entry name" value="ChtBD1"/>
    <property type="match status" value="1"/>
</dbReference>
<feature type="disulfide bond" evidence="8">
    <location>
        <begin position="82"/>
        <end position="94"/>
    </location>
</feature>
<name>A0A6G1J8P0_9PLEO</name>
<feature type="domain" description="Chitin-binding type-1" evidence="11">
    <location>
        <begin position="398"/>
        <end position="444"/>
    </location>
</feature>
<dbReference type="InterPro" id="IPR036861">
    <property type="entry name" value="Endochitinase-like_sf"/>
</dbReference>
<feature type="signal peptide" evidence="10">
    <location>
        <begin position="1"/>
        <end position="19"/>
    </location>
</feature>
<dbReference type="InterPro" id="IPR011330">
    <property type="entry name" value="Glyco_hydro/deAcase_b/a-brl"/>
</dbReference>
<evidence type="ECO:0000256" key="5">
    <source>
        <dbReference type="ARBA" id="ARBA00022801"/>
    </source>
</evidence>
<feature type="chain" id="PRO_5026041311" evidence="10">
    <location>
        <begin position="20"/>
        <end position="660"/>
    </location>
</feature>
<feature type="disulfide bond" evidence="8">
    <location>
        <begin position="417"/>
        <end position="431"/>
    </location>
</feature>
<comment type="cofactor">
    <cofactor evidence="1">
        <name>Co(2+)</name>
        <dbReference type="ChEBI" id="CHEBI:48828"/>
    </cofactor>
</comment>
<evidence type="ECO:0000256" key="2">
    <source>
        <dbReference type="ARBA" id="ARBA00022669"/>
    </source>
</evidence>
<organism evidence="13 14">
    <name type="scientific">Lentithecium fluviatile CBS 122367</name>
    <dbReference type="NCBI Taxonomy" id="1168545"/>
    <lineage>
        <taxon>Eukaryota</taxon>
        <taxon>Fungi</taxon>
        <taxon>Dikarya</taxon>
        <taxon>Ascomycota</taxon>
        <taxon>Pezizomycotina</taxon>
        <taxon>Dothideomycetes</taxon>
        <taxon>Pleosporomycetidae</taxon>
        <taxon>Pleosporales</taxon>
        <taxon>Massarineae</taxon>
        <taxon>Lentitheciaceae</taxon>
        <taxon>Lentithecium</taxon>
    </lineage>
</organism>
<dbReference type="Gene3D" id="3.20.20.370">
    <property type="entry name" value="Glycoside hydrolase/deacetylase"/>
    <property type="match status" value="1"/>
</dbReference>
<sequence>MRFSEILAASALAAPFVAAHGDHIPGMPKIFGLGAGVKARDFPGFAAARRAAMPLNKRLPLDKRQTGGTDGQCGSAGGGASCAEGYCCSPSGWCGNTEEYCAAPDCQIDFGPGCDANKVPNGASTKDVPRPQLGSVEYGGEGIYPCVEPGTIAITYDDGPYIYTNSVLDQFANYSMKATFFITGNNLGKGAIDDASTPWPAVIQRMIAEGHQVASHTWSHQDLSAITQQQRIDQMVHNEMAIRNIIQKFPTYMRPPYSSCTEACQADLATLGYVVTYFNLDTTDYLNVTPDLIQNAKNVFSSYVSTADPTTDKFLAIGHDIHQQTAQNLTGYMLQMIKDKGFRGVTVGECLGDPEANWYRASSGQIVTSSSATSSATPTASGTSSASPTATPTGTSTDGTCGAAVGLSCIGFSEGSCCSQYGYCGSTTDHCGTGCQSVFGTCGSSTNTSTTPTGTASTTAPTATPSNLVTSPDATCGGTTGYTCIGFSEGECCSQYGYCGATTDHCGSGCNPLFGNCGSSASASTSASPSSSASSADSSSVSTPAVSPSSSSNTAVSTSSTSPVVTPTPSPSVPAVTSSAVPPTISVATSTRTSSSAAPTSTAAPVSKNGKCGAKNGGYTCKGYKGRLFMEECCRWDGSCGAGILACGLGCQMKYGTCWF</sequence>
<feature type="compositionally biased region" description="Low complexity" evidence="9">
    <location>
        <begin position="573"/>
        <end position="607"/>
    </location>
</feature>
<evidence type="ECO:0000259" key="12">
    <source>
        <dbReference type="PROSITE" id="PS51677"/>
    </source>
</evidence>
<protein>
    <submittedName>
        <fullName evidence="13">Carbohydrate esterase family 4 protein</fullName>
    </submittedName>
</protein>
<evidence type="ECO:0000256" key="6">
    <source>
        <dbReference type="ARBA" id="ARBA00023277"/>
    </source>
</evidence>
<keyword evidence="6" id="KW-0119">Carbohydrate metabolism</keyword>
<dbReference type="PROSITE" id="PS51677">
    <property type="entry name" value="NODB"/>
    <property type="match status" value="1"/>
</dbReference>
<dbReference type="CDD" id="cd11618">
    <property type="entry name" value="ChtBD1_1"/>
    <property type="match status" value="2"/>
</dbReference>
<dbReference type="GO" id="GO:0016810">
    <property type="term" value="F:hydrolase activity, acting on carbon-nitrogen (but not peptide) bonds"/>
    <property type="evidence" value="ECO:0007669"/>
    <property type="project" value="InterPro"/>
</dbReference>
<feature type="disulfide bond" evidence="8">
    <location>
        <begin position="87"/>
        <end position="101"/>
    </location>
</feature>
<keyword evidence="14" id="KW-1185">Reference proteome</keyword>
<keyword evidence="4 10" id="KW-0732">Signal</keyword>
<dbReference type="OrthoDB" id="407355at2759"/>